<evidence type="ECO:0000313" key="2">
    <source>
        <dbReference type="Proteomes" id="UP000799755"/>
    </source>
</evidence>
<proteinExistence type="predicted"/>
<name>A0ACB6RCA1_9PLEO</name>
<feature type="non-terminal residue" evidence="1">
    <location>
        <position position="1"/>
    </location>
</feature>
<accession>A0ACB6RCA1</accession>
<evidence type="ECO:0000313" key="1">
    <source>
        <dbReference type="EMBL" id="KAF2476894.1"/>
    </source>
</evidence>
<gene>
    <name evidence="1" type="ORF">BDR25DRAFT_209201</name>
</gene>
<dbReference type="EMBL" id="MU003493">
    <property type="protein sequence ID" value="KAF2476894.1"/>
    <property type="molecule type" value="Genomic_DNA"/>
</dbReference>
<comment type="caution">
    <text evidence="1">The sequence shown here is derived from an EMBL/GenBank/DDBJ whole genome shotgun (WGS) entry which is preliminary data.</text>
</comment>
<sequence>AAYSKRKATVELFLVSDVKLNSESESGYFGNALQAASYDWHIQIVKLLLKAGADSGVDVNAREGHFDNALQAAAYDGEDQVVEILLSAGADANTRSL</sequence>
<reference evidence="1" key="1">
    <citation type="journal article" date="2020" name="Stud. Mycol.">
        <title>101 Dothideomycetes genomes: a test case for predicting lifestyles and emergence of pathogens.</title>
        <authorList>
            <person name="Haridas S."/>
            <person name="Albert R."/>
            <person name="Binder M."/>
            <person name="Bloem J."/>
            <person name="Labutti K."/>
            <person name="Salamov A."/>
            <person name="Andreopoulos B."/>
            <person name="Baker S."/>
            <person name="Barry K."/>
            <person name="Bills G."/>
            <person name="Bluhm B."/>
            <person name="Cannon C."/>
            <person name="Castanera R."/>
            <person name="Culley D."/>
            <person name="Daum C."/>
            <person name="Ezra D."/>
            <person name="Gonzalez J."/>
            <person name="Henrissat B."/>
            <person name="Kuo A."/>
            <person name="Liang C."/>
            <person name="Lipzen A."/>
            <person name="Lutzoni F."/>
            <person name="Magnuson J."/>
            <person name="Mondo S."/>
            <person name="Nolan M."/>
            <person name="Ohm R."/>
            <person name="Pangilinan J."/>
            <person name="Park H.-J."/>
            <person name="Ramirez L."/>
            <person name="Alfaro M."/>
            <person name="Sun H."/>
            <person name="Tritt A."/>
            <person name="Yoshinaga Y."/>
            <person name="Zwiers L.-H."/>
            <person name="Turgeon B."/>
            <person name="Goodwin S."/>
            <person name="Spatafora J."/>
            <person name="Crous P."/>
            <person name="Grigoriev I."/>
        </authorList>
    </citation>
    <scope>NUCLEOTIDE SEQUENCE</scope>
    <source>
        <strain evidence="1">ATCC 200398</strain>
    </source>
</reference>
<keyword evidence="2" id="KW-1185">Reference proteome</keyword>
<protein>
    <submittedName>
        <fullName evidence="1">Uncharacterized protein</fullName>
    </submittedName>
</protein>
<dbReference type="Proteomes" id="UP000799755">
    <property type="component" value="Unassembled WGS sequence"/>
</dbReference>
<organism evidence="1 2">
    <name type="scientific">Lindgomyces ingoldianus</name>
    <dbReference type="NCBI Taxonomy" id="673940"/>
    <lineage>
        <taxon>Eukaryota</taxon>
        <taxon>Fungi</taxon>
        <taxon>Dikarya</taxon>
        <taxon>Ascomycota</taxon>
        <taxon>Pezizomycotina</taxon>
        <taxon>Dothideomycetes</taxon>
        <taxon>Pleosporomycetidae</taxon>
        <taxon>Pleosporales</taxon>
        <taxon>Lindgomycetaceae</taxon>
        <taxon>Lindgomyces</taxon>
    </lineage>
</organism>